<accession>S8E637</accession>
<evidence type="ECO:0000313" key="6">
    <source>
        <dbReference type="EMBL" id="EPS98843.1"/>
    </source>
</evidence>
<feature type="compositionally biased region" description="Polar residues" evidence="3">
    <location>
        <begin position="921"/>
        <end position="945"/>
    </location>
</feature>
<feature type="compositionally biased region" description="Pro residues" evidence="3">
    <location>
        <begin position="1235"/>
        <end position="1250"/>
    </location>
</feature>
<dbReference type="InterPro" id="IPR001895">
    <property type="entry name" value="RASGEF_cat_dom"/>
</dbReference>
<evidence type="ECO:0000256" key="3">
    <source>
        <dbReference type="SAM" id="MobiDB-lite"/>
    </source>
</evidence>
<feature type="compositionally biased region" description="Acidic residues" evidence="3">
    <location>
        <begin position="1118"/>
        <end position="1127"/>
    </location>
</feature>
<dbReference type="GO" id="GO:0005085">
    <property type="term" value="F:guanyl-nucleotide exchange factor activity"/>
    <property type="evidence" value="ECO:0007669"/>
    <property type="project" value="UniProtKB-KW"/>
</dbReference>
<feature type="domain" description="Ras-GEF" evidence="4">
    <location>
        <begin position="1271"/>
        <end position="1599"/>
    </location>
</feature>
<dbReference type="InterPro" id="IPR000651">
    <property type="entry name" value="Ras-like_Gua-exchang_fac_N"/>
</dbReference>
<feature type="compositionally biased region" description="Polar residues" evidence="3">
    <location>
        <begin position="1221"/>
        <end position="1233"/>
    </location>
</feature>
<feature type="region of interest" description="Disordered" evidence="3">
    <location>
        <begin position="298"/>
        <end position="324"/>
    </location>
</feature>
<feature type="region of interest" description="Disordered" evidence="3">
    <location>
        <begin position="851"/>
        <end position="955"/>
    </location>
</feature>
<feature type="compositionally biased region" description="Low complexity" evidence="3">
    <location>
        <begin position="1171"/>
        <end position="1181"/>
    </location>
</feature>
<dbReference type="InterPro" id="IPR008937">
    <property type="entry name" value="Ras-like_GEF"/>
</dbReference>
<feature type="region of interest" description="Disordered" evidence="3">
    <location>
        <begin position="488"/>
        <end position="538"/>
    </location>
</feature>
<protein>
    <recommendedName>
        <fullName evidence="8">Ras GEF</fullName>
    </recommendedName>
</protein>
<dbReference type="Pfam" id="PF00617">
    <property type="entry name" value="RasGEF"/>
    <property type="match status" value="1"/>
</dbReference>
<dbReference type="Pfam" id="PF00618">
    <property type="entry name" value="RasGEF_N"/>
    <property type="match status" value="1"/>
</dbReference>
<evidence type="ECO:0008006" key="8">
    <source>
        <dbReference type="Google" id="ProtNLM"/>
    </source>
</evidence>
<feature type="compositionally biased region" description="Polar residues" evidence="3">
    <location>
        <begin position="493"/>
        <end position="507"/>
    </location>
</feature>
<dbReference type="SMART" id="SM00147">
    <property type="entry name" value="RasGEF"/>
    <property type="match status" value="1"/>
</dbReference>
<dbReference type="Gene3D" id="1.20.870.10">
    <property type="entry name" value="Son of sevenless (SoS) protein Chain: S domain 1"/>
    <property type="match status" value="1"/>
</dbReference>
<feature type="region of interest" description="Disordered" evidence="3">
    <location>
        <begin position="1219"/>
        <end position="1257"/>
    </location>
</feature>
<organism evidence="6 7">
    <name type="scientific">Fomitopsis schrenkii</name>
    <name type="common">Brown rot fungus</name>
    <dbReference type="NCBI Taxonomy" id="2126942"/>
    <lineage>
        <taxon>Eukaryota</taxon>
        <taxon>Fungi</taxon>
        <taxon>Dikarya</taxon>
        <taxon>Basidiomycota</taxon>
        <taxon>Agaricomycotina</taxon>
        <taxon>Agaricomycetes</taxon>
        <taxon>Polyporales</taxon>
        <taxon>Fomitopsis</taxon>
    </lineage>
</organism>
<dbReference type="PROSITE" id="PS50009">
    <property type="entry name" value="RASGEF_CAT"/>
    <property type="match status" value="1"/>
</dbReference>
<feature type="region of interest" description="Disordered" evidence="3">
    <location>
        <begin position="161"/>
        <end position="261"/>
    </location>
</feature>
<feature type="compositionally biased region" description="Polar residues" evidence="3">
    <location>
        <begin position="298"/>
        <end position="322"/>
    </location>
</feature>
<feature type="compositionally biased region" description="Basic and acidic residues" evidence="3">
    <location>
        <begin position="1134"/>
        <end position="1145"/>
    </location>
</feature>
<keyword evidence="1 2" id="KW-0344">Guanine-nucleotide releasing factor</keyword>
<dbReference type="PROSITE" id="PS50212">
    <property type="entry name" value="RASGEF_NTER"/>
    <property type="match status" value="1"/>
</dbReference>
<dbReference type="EMBL" id="KE504161">
    <property type="protein sequence ID" value="EPS98843.1"/>
    <property type="molecule type" value="Genomic_DNA"/>
</dbReference>
<dbReference type="GO" id="GO:0007265">
    <property type="term" value="P:Ras protein signal transduction"/>
    <property type="evidence" value="ECO:0007669"/>
    <property type="project" value="TreeGrafter"/>
</dbReference>
<gene>
    <name evidence="6" type="ORF">FOMPIDRAFT_1125617</name>
</gene>
<dbReference type="eggNOG" id="KOG3417">
    <property type="taxonomic scope" value="Eukaryota"/>
</dbReference>
<keyword evidence="7" id="KW-1185">Reference proteome</keyword>
<feature type="region of interest" description="Disordered" evidence="3">
    <location>
        <begin position="1446"/>
        <end position="1470"/>
    </location>
</feature>
<dbReference type="InParanoid" id="S8E637"/>
<evidence type="ECO:0000256" key="2">
    <source>
        <dbReference type="PROSITE-ProRule" id="PRU00168"/>
    </source>
</evidence>
<dbReference type="CDD" id="cd06224">
    <property type="entry name" value="REM"/>
    <property type="match status" value="1"/>
</dbReference>
<dbReference type="InterPro" id="IPR036964">
    <property type="entry name" value="RASGEF_cat_dom_sf"/>
</dbReference>
<reference evidence="6 7" key="1">
    <citation type="journal article" date="2012" name="Science">
        <title>The Paleozoic origin of enzymatic lignin decomposition reconstructed from 31 fungal genomes.</title>
        <authorList>
            <person name="Floudas D."/>
            <person name="Binder M."/>
            <person name="Riley R."/>
            <person name="Barry K."/>
            <person name="Blanchette R.A."/>
            <person name="Henrissat B."/>
            <person name="Martinez A.T."/>
            <person name="Otillar R."/>
            <person name="Spatafora J.W."/>
            <person name="Yadav J.S."/>
            <person name="Aerts A."/>
            <person name="Benoit I."/>
            <person name="Boyd A."/>
            <person name="Carlson A."/>
            <person name="Copeland A."/>
            <person name="Coutinho P.M."/>
            <person name="de Vries R.P."/>
            <person name="Ferreira P."/>
            <person name="Findley K."/>
            <person name="Foster B."/>
            <person name="Gaskell J."/>
            <person name="Glotzer D."/>
            <person name="Gorecki P."/>
            <person name="Heitman J."/>
            <person name="Hesse C."/>
            <person name="Hori C."/>
            <person name="Igarashi K."/>
            <person name="Jurgens J.A."/>
            <person name="Kallen N."/>
            <person name="Kersten P."/>
            <person name="Kohler A."/>
            <person name="Kuees U."/>
            <person name="Kumar T.K.A."/>
            <person name="Kuo A."/>
            <person name="LaButti K."/>
            <person name="Larrondo L.F."/>
            <person name="Lindquist E."/>
            <person name="Ling A."/>
            <person name="Lombard V."/>
            <person name="Lucas S."/>
            <person name="Lundell T."/>
            <person name="Martin R."/>
            <person name="McLaughlin D.J."/>
            <person name="Morgenstern I."/>
            <person name="Morin E."/>
            <person name="Murat C."/>
            <person name="Nagy L.G."/>
            <person name="Nolan M."/>
            <person name="Ohm R.A."/>
            <person name="Patyshakuliyeva A."/>
            <person name="Rokas A."/>
            <person name="Ruiz-Duenas F.J."/>
            <person name="Sabat G."/>
            <person name="Salamov A."/>
            <person name="Samejima M."/>
            <person name="Schmutz J."/>
            <person name="Slot J.C."/>
            <person name="St John F."/>
            <person name="Stenlid J."/>
            <person name="Sun H."/>
            <person name="Sun S."/>
            <person name="Syed K."/>
            <person name="Tsang A."/>
            <person name="Wiebenga A."/>
            <person name="Young D."/>
            <person name="Pisabarro A."/>
            <person name="Eastwood D.C."/>
            <person name="Martin F."/>
            <person name="Cullen D."/>
            <person name="Grigoriev I.V."/>
            <person name="Hibbett D.S."/>
        </authorList>
    </citation>
    <scope>NUCLEOTIDE SEQUENCE</scope>
    <source>
        <strain evidence="7">FP-58527</strain>
    </source>
</reference>
<evidence type="ECO:0000259" key="4">
    <source>
        <dbReference type="PROSITE" id="PS50009"/>
    </source>
</evidence>
<evidence type="ECO:0000313" key="7">
    <source>
        <dbReference type="Proteomes" id="UP000015241"/>
    </source>
</evidence>
<feature type="compositionally biased region" description="Polar residues" evidence="3">
    <location>
        <begin position="1"/>
        <end position="11"/>
    </location>
</feature>
<dbReference type="Proteomes" id="UP000015241">
    <property type="component" value="Unassembled WGS sequence"/>
</dbReference>
<feature type="region of interest" description="Disordered" evidence="3">
    <location>
        <begin position="1"/>
        <end position="75"/>
    </location>
</feature>
<dbReference type="GO" id="GO:0005886">
    <property type="term" value="C:plasma membrane"/>
    <property type="evidence" value="ECO:0007669"/>
    <property type="project" value="TreeGrafter"/>
</dbReference>
<dbReference type="STRING" id="743788.S8E637"/>
<evidence type="ECO:0000259" key="5">
    <source>
        <dbReference type="PROSITE" id="PS50212"/>
    </source>
</evidence>
<dbReference type="SUPFAM" id="SSF48366">
    <property type="entry name" value="Ras GEF"/>
    <property type="match status" value="1"/>
</dbReference>
<feature type="domain" description="N-terminal Ras-GEF" evidence="5">
    <location>
        <begin position="538"/>
        <end position="663"/>
    </location>
</feature>
<dbReference type="Gene3D" id="1.10.840.10">
    <property type="entry name" value="Ras guanine-nucleotide exchange factors catalytic domain"/>
    <property type="match status" value="1"/>
</dbReference>
<feature type="compositionally biased region" description="Polar residues" evidence="3">
    <location>
        <begin position="1146"/>
        <end position="1160"/>
    </location>
</feature>
<name>S8E637_FOMSC</name>
<proteinExistence type="predicted"/>
<evidence type="ECO:0000256" key="1">
    <source>
        <dbReference type="ARBA" id="ARBA00022658"/>
    </source>
</evidence>
<dbReference type="PANTHER" id="PTHR23113">
    <property type="entry name" value="GUANINE NUCLEOTIDE EXCHANGE FACTOR"/>
    <property type="match status" value="1"/>
</dbReference>
<feature type="region of interest" description="Disordered" evidence="3">
    <location>
        <begin position="362"/>
        <end position="420"/>
    </location>
</feature>
<feature type="region of interest" description="Disordered" evidence="3">
    <location>
        <begin position="1103"/>
        <end position="1184"/>
    </location>
</feature>
<dbReference type="OrthoDB" id="10254377at2759"/>
<dbReference type="HOGENOM" id="CLU_000992_0_0_1"/>
<dbReference type="PANTHER" id="PTHR23113:SF363">
    <property type="entry name" value="PROTEIN SON OF SEVENLESS"/>
    <property type="match status" value="1"/>
</dbReference>
<dbReference type="InterPro" id="IPR023578">
    <property type="entry name" value="Ras_GEF_dom_sf"/>
</dbReference>
<feature type="compositionally biased region" description="Low complexity" evidence="3">
    <location>
        <begin position="384"/>
        <end position="412"/>
    </location>
</feature>
<sequence>MSTAPSGSVAPTQDALGYKARASTSPSREPSPPPPTAGPSSSQTVSPRTKPCTIKPQDLLSSTTLRLDDDPSMPALDIPLPPEPADLFMAPDGSYLETSSGAAARDLKKVYDKYLGVGKDVRSPFAITAFINQHGKQIYRVGLRELEAPGALAADAEHRNTSLHVPPPNTFQSSHPYPPQAKRRSRMSVHSFLPSAVFKNGSPSNVPHAPPADGNRSPPARKLRKTRSIPSAIGAGADVSPSQNPPPTPTGRPHAHSVSSVDAFRPSISISESKAKASQRDVFAEVMCWNSLPASPMGSSFAASMSTRSLPQDTGTTSSAQPTPDIIIQPFGPGVTFDSPSWQAASHPAQPILREMQSFESGMTARADPTPRPPQNGGSRIHLPLDGPLLPDSSSAIHVDSASSAPSSAPTPTHRRDSTILDETNMHSRYSTEVFDILQNSRGLPALDRLSPTSQETTIKLSLKAEESAAPRDDPRFVIWGEVEPEDPGGASISMSQATDPSASSVRSGMARRRSTKGKSISKPEEILTPPTSPKEGPTRMLLAATIERWIAQITSELNYDELIVFLLTYRTYVSALDLGHLLICRFHWSLGEPTNERDEIARRVVRVRTFIAIRQWVVAFFDADFLPNRELRLLYANWLNTLRRDPVLDRYKDAMKIVRQVRKVFRDCADRYIRRGERQAGRTSEYRHRVPNIETLTDVHGGQSSIDDPDLDLDFEQISVASRRSTGTSSPSKDTGPLDLLSLRQPLHLAFLQYSRKSSVGLQSNGAPHPILMPMPHSPFSRVFVNTIGRLGRWKRVLNQRNSDRTRVDAGLDVSAFDVEASETGDLLLVRGGVEQYLKMVESSMSQAGIVAPGQPCSRAGSAVNSRSTSPTGEHIPFHPPGRSGPRDSLATTTEGRSSFDSEPRSSMESTSRLIHPSSPGASETTPRYSSFSSAYTETLDSPRTPQPPYSGFSMASRQLDIVSIDDLDLDDLSSDENFPPHVGMKKPSRRLPTRRDFEFVRHSTDSVSSMGIRTRGSVLSGASYLSGMSSTSDPAAAPDAEQEAVGGPIQAWQMSALVDSLSDDDEGGDVEAALRRLEGQINEEKQRAKQSKVDRWVRSIQERQVTGNPLPPDAEPLSDSDDEDYGQVSRRHSVEYHPERDTPSRASTNRLSDGSSLGSPIPFAPPGLTPDEATTPSAEEAPELPLQDHVAEPPSDPAKPHIEDVVPVEILWSRVDRPTQPTTPHTSTNGASPPLPQPSSTALPPPGSPTALMYPPNMKRHQSFVLAYRSETLMQHISMIDRELFLALRFEELVAPSLAAHDPLANSNILDWAQFLRERARLKAEGRVGAQTGTLTVVRGRFNLVANFVLSEIVLTHPSDRMRVYIKFIRLAWKAYEMKNYNALVAIIAGLRSPWVSKAIAQCHDRLRAKDERILHDLTSWTSRQGHFMYIRQTVEALTEAKPLEQGQDAPHSDAQSARGRAASDAKGGPIAAPACVPFFGVYLSQLERYTVLPDLIDPTAPHTPVTIDPLTNTFEAPSHPEVFSTLSPLPPSIQLEPLINVHKQRLVAGVVRSFVAAQHLASRIAYPLDKKLFQRCLKLRGLDVEVLERALALYAPQGAHASSGASVRSSVAR</sequence>
<feature type="compositionally biased region" description="Polar residues" evidence="3">
    <location>
        <begin position="864"/>
        <end position="873"/>
    </location>
</feature>